<evidence type="ECO:0000313" key="2">
    <source>
        <dbReference type="Proteomes" id="UP001528040"/>
    </source>
</evidence>
<dbReference type="Proteomes" id="UP001528040">
    <property type="component" value="Unassembled WGS sequence"/>
</dbReference>
<evidence type="ECO:0000313" key="1">
    <source>
        <dbReference type="EMBL" id="MDA5094578.1"/>
    </source>
</evidence>
<dbReference type="RefSeq" id="WP_271054287.1">
    <property type="nucleotide sequence ID" value="NZ_JAQIIO010000005.1"/>
</dbReference>
<comment type="caution">
    <text evidence="1">The sequence shown here is derived from an EMBL/GenBank/DDBJ whole genome shotgun (WGS) entry which is preliminary data.</text>
</comment>
<dbReference type="EMBL" id="JAQIIO010000005">
    <property type="protein sequence ID" value="MDA5094578.1"/>
    <property type="molecule type" value="Genomic_DNA"/>
</dbReference>
<protein>
    <submittedName>
        <fullName evidence="1">Uncharacterized protein</fullName>
    </submittedName>
</protein>
<sequence>MNELIAAIDKRGLIRESYKIDGIRAEECRSIFLDWALFDEHEMPQPERIKLLLDAFGSSAPDHPMTTVMQDALKPAQASGRRGGRNGRVKNS</sequence>
<name>A0ABT4W4B8_9RHOB</name>
<organism evidence="1 2">
    <name type="scientific">Aliiroseovarius salicola</name>
    <dbReference type="NCBI Taxonomy" id="3009082"/>
    <lineage>
        <taxon>Bacteria</taxon>
        <taxon>Pseudomonadati</taxon>
        <taxon>Pseudomonadota</taxon>
        <taxon>Alphaproteobacteria</taxon>
        <taxon>Rhodobacterales</taxon>
        <taxon>Paracoccaceae</taxon>
        <taxon>Aliiroseovarius</taxon>
    </lineage>
</organism>
<gene>
    <name evidence="1" type="ORF">O2N63_10825</name>
</gene>
<proteinExistence type="predicted"/>
<reference evidence="1 2" key="1">
    <citation type="submission" date="2023-01" db="EMBL/GenBank/DDBJ databases">
        <authorList>
            <person name="Yoon J.-W."/>
        </authorList>
    </citation>
    <scope>NUCLEOTIDE SEQUENCE [LARGE SCALE GENOMIC DNA]</scope>
    <source>
        <strain evidence="1 2">KMU-50</strain>
    </source>
</reference>
<accession>A0ABT4W4B8</accession>
<keyword evidence="2" id="KW-1185">Reference proteome</keyword>